<name>A0A3N4JPS9_9PEZI</name>
<evidence type="ECO:0000313" key="1">
    <source>
        <dbReference type="EMBL" id="RPB00197.1"/>
    </source>
</evidence>
<keyword evidence="2" id="KW-1185">Reference proteome</keyword>
<accession>A0A3N4JPS9</accession>
<evidence type="ECO:0000313" key="2">
    <source>
        <dbReference type="Proteomes" id="UP000276215"/>
    </source>
</evidence>
<protein>
    <submittedName>
        <fullName evidence="1">Uncharacterized protein</fullName>
    </submittedName>
</protein>
<dbReference type="AlphaFoldDB" id="A0A3N4JPS9"/>
<organism evidence="1 2">
    <name type="scientific">Choiromyces venosus 120613-1</name>
    <dbReference type="NCBI Taxonomy" id="1336337"/>
    <lineage>
        <taxon>Eukaryota</taxon>
        <taxon>Fungi</taxon>
        <taxon>Dikarya</taxon>
        <taxon>Ascomycota</taxon>
        <taxon>Pezizomycotina</taxon>
        <taxon>Pezizomycetes</taxon>
        <taxon>Pezizales</taxon>
        <taxon>Tuberaceae</taxon>
        <taxon>Choiromyces</taxon>
    </lineage>
</organism>
<dbReference type="Proteomes" id="UP000276215">
    <property type="component" value="Unassembled WGS sequence"/>
</dbReference>
<gene>
    <name evidence="1" type="ORF">L873DRAFT_836489</name>
</gene>
<sequence length="123" mass="14078">MSVAGLEWGEPMHDLCIPVRYIVGFVETICYDPTVVISVPEVDRSHICSIGQDFLPKKFEILRGFINLPSTVRHHTRAGRAEKKKVGRYPLCCETMTVQSFPRAEMPTHRKLGRIILRLRLTD</sequence>
<reference evidence="1 2" key="1">
    <citation type="journal article" date="2018" name="Nat. Ecol. Evol.">
        <title>Pezizomycetes genomes reveal the molecular basis of ectomycorrhizal truffle lifestyle.</title>
        <authorList>
            <person name="Murat C."/>
            <person name="Payen T."/>
            <person name="Noel B."/>
            <person name="Kuo A."/>
            <person name="Morin E."/>
            <person name="Chen J."/>
            <person name="Kohler A."/>
            <person name="Krizsan K."/>
            <person name="Balestrini R."/>
            <person name="Da Silva C."/>
            <person name="Montanini B."/>
            <person name="Hainaut M."/>
            <person name="Levati E."/>
            <person name="Barry K.W."/>
            <person name="Belfiori B."/>
            <person name="Cichocki N."/>
            <person name="Clum A."/>
            <person name="Dockter R.B."/>
            <person name="Fauchery L."/>
            <person name="Guy J."/>
            <person name="Iotti M."/>
            <person name="Le Tacon F."/>
            <person name="Lindquist E.A."/>
            <person name="Lipzen A."/>
            <person name="Malagnac F."/>
            <person name="Mello A."/>
            <person name="Molinier V."/>
            <person name="Miyauchi S."/>
            <person name="Poulain J."/>
            <person name="Riccioni C."/>
            <person name="Rubini A."/>
            <person name="Sitrit Y."/>
            <person name="Splivallo R."/>
            <person name="Traeger S."/>
            <person name="Wang M."/>
            <person name="Zifcakova L."/>
            <person name="Wipf D."/>
            <person name="Zambonelli A."/>
            <person name="Paolocci F."/>
            <person name="Nowrousian M."/>
            <person name="Ottonello S."/>
            <person name="Baldrian P."/>
            <person name="Spatafora J.W."/>
            <person name="Henrissat B."/>
            <person name="Nagy L.G."/>
            <person name="Aury J.M."/>
            <person name="Wincker P."/>
            <person name="Grigoriev I.V."/>
            <person name="Bonfante P."/>
            <person name="Martin F.M."/>
        </authorList>
    </citation>
    <scope>NUCLEOTIDE SEQUENCE [LARGE SCALE GENOMIC DNA]</scope>
    <source>
        <strain evidence="1 2">120613-1</strain>
    </source>
</reference>
<proteinExistence type="predicted"/>
<dbReference type="EMBL" id="ML120382">
    <property type="protein sequence ID" value="RPB00197.1"/>
    <property type="molecule type" value="Genomic_DNA"/>
</dbReference>